<dbReference type="RefSeq" id="XP_016211394.1">
    <property type="nucleotide sequence ID" value="XM_016360717.1"/>
</dbReference>
<keyword evidence="1" id="KW-1133">Transmembrane helix</keyword>
<dbReference type="Proteomes" id="UP000053259">
    <property type="component" value="Unassembled WGS sequence"/>
</dbReference>
<organism evidence="2 3">
    <name type="scientific">Verruconis gallopava</name>
    <dbReference type="NCBI Taxonomy" id="253628"/>
    <lineage>
        <taxon>Eukaryota</taxon>
        <taxon>Fungi</taxon>
        <taxon>Dikarya</taxon>
        <taxon>Ascomycota</taxon>
        <taxon>Pezizomycotina</taxon>
        <taxon>Dothideomycetes</taxon>
        <taxon>Pleosporomycetidae</taxon>
        <taxon>Venturiales</taxon>
        <taxon>Sympoventuriaceae</taxon>
        <taxon>Verruconis</taxon>
    </lineage>
</organism>
<dbReference type="VEuPathDB" id="FungiDB:PV09_07003"/>
<keyword evidence="1" id="KW-0812">Transmembrane</keyword>
<evidence type="ECO:0000256" key="1">
    <source>
        <dbReference type="SAM" id="Phobius"/>
    </source>
</evidence>
<dbReference type="HOGENOM" id="CLU_038504_1_0_1"/>
<dbReference type="InParanoid" id="A0A0D2A4Y2"/>
<keyword evidence="1" id="KW-0472">Membrane</keyword>
<protein>
    <submittedName>
        <fullName evidence="2">Uncharacterized protein</fullName>
    </submittedName>
</protein>
<feature type="transmembrane region" description="Helical" evidence="1">
    <location>
        <begin position="12"/>
        <end position="29"/>
    </location>
</feature>
<sequence>MRPHGVFGKQNALSLFALFAFVLTALHFYCSPSQRFGGDGRLLAVPAFGRRKLQRHWSITGRGHLEGVTNFRKPPGLKVVALVFYGRPGSVSILDCYLKRNLAVNGGVLDEVVFLARTRRVRDLLYLDELVRTSPYYRRQDLTFTRGDYRSAYNFVENGTMYVKIDDDIVFMEDSTIPSLVSTKLENPDLYIVSANVVNQPSLSWVHQHLGVVKPYLPELDTPPTFFEYQGAVVSRSHDHHVAGTWRPSELPTWSGPPSFNFTDYFAHHPNGPCPSHRWLPLRNQSNHDNTPITAALYDAFGPSLWHWYIGAQQHFSFLEHLENNELWRYKFHRWDYNYQRMGIQMIAMMGDDINRAKPIVNRDDEYYFSEFMPSVTKRHGVVDGRALAVHYSFAPQKEGMHTTDLLERYRAFAMENICV</sequence>
<gene>
    <name evidence="2" type="ORF">PV09_07003</name>
</gene>
<reference evidence="2 3" key="1">
    <citation type="submission" date="2015-01" db="EMBL/GenBank/DDBJ databases">
        <title>The Genome Sequence of Ochroconis gallopava CBS43764.</title>
        <authorList>
            <consortium name="The Broad Institute Genomics Platform"/>
            <person name="Cuomo C."/>
            <person name="de Hoog S."/>
            <person name="Gorbushina A."/>
            <person name="Stielow B."/>
            <person name="Teixiera M."/>
            <person name="Abouelleil A."/>
            <person name="Chapman S.B."/>
            <person name="Priest M."/>
            <person name="Young S.K."/>
            <person name="Wortman J."/>
            <person name="Nusbaum C."/>
            <person name="Birren B."/>
        </authorList>
    </citation>
    <scope>NUCLEOTIDE SEQUENCE [LARGE SCALE GENOMIC DNA]</scope>
    <source>
        <strain evidence="2 3">CBS 43764</strain>
    </source>
</reference>
<dbReference type="GeneID" id="27314976"/>
<dbReference type="OrthoDB" id="5593235at2759"/>
<name>A0A0D2A4Y2_9PEZI</name>
<evidence type="ECO:0000313" key="2">
    <source>
        <dbReference type="EMBL" id="KIW01525.1"/>
    </source>
</evidence>
<accession>A0A0D2A4Y2</accession>
<keyword evidence="3" id="KW-1185">Reference proteome</keyword>
<dbReference type="AlphaFoldDB" id="A0A0D2A4Y2"/>
<dbReference type="EMBL" id="KN847554">
    <property type="protein sequence ID" value="KIW01525.1"/>
    <property type="molecule type" value="Genomic_DNA"/>
</dbReference>
<proteinExistence type="predicted"/>
<dbReference type="STRING" id="253628.A0A0D2A4Y2"/>
<evidence type="ECO:0000313" key="3">
    <source>
        <dbReference type="Proteomes" id="UP000053259"/>
    </source>
</evidence>